<accession>A0A6M3LXI6</accession>
<gene>
    <name evidence="1" type="ORF">MM171A01909_0004</name>
    <name evidence="2" type="ORF">MM171B02223_0004</name>
</gene>
<dbReference type="EMBL" id="MT143721">
    <property type="protein sequence ID" value="QJB01645.1"/>
    <property type="molecule type" value="Genomic_DNA"/>
</dbReference>
<organism evidence="1">
    <name type="scientific">viral metagenome</name>
    <dbReference type="NCBI Taxonomy" id="1070528"/>
    <lineage>
        <taxon>unclassified sequences</taxon>
        <taxon>metagenomes</taxon>
        <taxon>organismal metagenomes</taxon>
    </lineage>
</organism>
<reference evidence="1" key="1">
    <citation type="submission" date="2020-03" db="EMBL/GenBank/DDBJ databases">
        <title>The deep terrestrial virosphere.</title>
        <authorList>
            <person name="Holmfeldt K."/>
            <person name="Nilsson E."/>
            <person name="Simone D."/>
            <person name="Lopez-Fernandez M."/>
            <person name="Wu X."/>
            <person name="de Brujin I."/>
            <person name="Lundin D."/>
            <person name="Andersson A."/>
            <person name="Bertilsson S."/>
            <person name="Dopson M."/>
        </authorList>
    </citation>
    <scope>NUCLEOTIDE SEQUENCE</scope>
    <source>
        <strain evidence="1">MM171A01909</strain>
        <strain evidence="2">MM171B02223</strain>
    </source>
</reference>
<dbReference type="EMBL" id="MT143573">
    <property type="protein sequence ID" value="QJA98344.1"/>
    <property type="molecule type" value="Genomic_DNA"/>
</dbReference>
<evidence type="ECO:0000313" key="2">
    <source>
        <dbReference type="EMBL" id="QJB01645.1"/>
    </source>
</evidence>
<name>A0A6M3LXI6_9ZZZZ</name>
<protein>
    <submittedName>
        <fullName evidence="1">Uncharacterized protein</fullName>
    </submittedName>
</protein>
<sequence>MEIDLGDGAKLEVVFEGQMADGKAHACVFGMRVVLPTNLPTEPLDRARFYLHEILEALSLGYLKYSLGHKDIERIETPLAATLIALGWNPPQ</sequence>
<proteinExistence type="predicted"/>
<dbReference type="AlphaFoldDB" id="A0A6M3LXI6"/>
<evidence type="ECO:0000313" key="1">
    <source>
        <dbReference type="EMBL" id="QJA98344.1"/>
    </source>
</evidence>